<protein>
    <submittedName>
        <fullName evidence="2">Uncharacterized protein</fullName>
    </submittedName>
</protein>
<name>A0A5J5A4E5_9ASTE</name>
<dbReference type="Pfam" id="PF14009">
    <property type="entry name" value="PADRE"/>
    <property type="match status" value="1"/>
</dbReference>
<feature type="compositionally biased region" description="Basic and acidic residues" evidence="1">
    <location>
        <begin position="199"/>
        <end position="232"/>
    </location>
</feature>
<evidence type="ECO:0000313" key="2">
    <source>
        <dbReference type="EMBL" id="KAA8524896.1"/>
    </source>
</evidence>
<feature type="region of interest" description="Disordered" evidence="1">
    <location>
        <begin position="138"/>
        <end position="232"/>
    </location>
</feature>
<dbReference type="AlphaFoldDB" id="A0A5J5A4E5"/>
<dbReference type="PANTHER" id="PTHR33052">
    <property type="entry name" value="DUF4228 DOMAIN PROTEIN-RELATED"/>
    <property type="match status" value="1"/>
</dbReference>
<dbReference type="Proteomes" id="UP000325577">
    <property type="component" value="Linkage Group LG4"/>
</dbReference>
<dbReference type="InterPro" id="IPR025322">
    <property type="entry name" value="PADRE_dom"/>
</dbReference>
<feature type="compositionally biased region" description="Low complexity" evidence="1">
    <location>
        <begin position="144"/>
        <end position="156"/>
    </location>
</feature>
<keyword evidence="3" id="KW-1185">Reference proteome</keyword>
<sequence>MLHKFFGLRPQKHLSRRQVPPKQPVPVPDVVDEGSSALKIVHVGGVVELYYMAVPAARIIEKYPSSILARPDVFRRPWESVVRPEEILTPGQKFFIVPRQTMKKLRRRIRKPNAENPSMSFLLHLSTDVSAELVSKQKDDEFSSKSFNQQSDSSISTNAIKTKPKPKPKPRTRTRRVRFLGIDTKHDSDSNSISMENKGSVKGDENKGLNAENRERKSLNPEKENGERKRRIDDTFSIILEFELLNQPFEY</sequence>
<accession>A0A5J5A4E5</accession>
<dbReference type="EMBL" id="CM018047">
    <property type="protein sequence ID" value="KAA8524896.1"/>
    <property type="molecule type" value="Genomic_DNA"/>
</dbReference>
<evidence type="ECO:0000313" key="3">
    <source>
        <dbReference type="Proteomes" id="UP000325577"/>
    </source>
</evidence>
<reference evidence="2 3" key="1">
    <citation type="submission" date="2019-09" db="EMBL/GenBank/DDBJ databases">
        <title>A chromosome-level genome assembly of the Chinese tupelo Nyssa sinensis.</title>
        <authorList>
            <person name="Yang X."/>
            <person name="Kang M."/>
            <person name="Yang Y."/>
            <person name="Xiong H."/>
            <person name="Wang M."/>
            <person name="Zhang Z."/>
            <person name="Wang Z."/>
            <person name="Wu H."/>
            <person name="Ma T."/>
            <person name="Liu J."/>
            <person name="Xi Z."/>
        </authorList>
    </citation>
    <scope>NUCLEOTIDE SEQUENCE [LARGE SCALE GENOMIC DNA]</scope>
    <source>
        <strain evidence="2">J267</strain>
        <tissue evidence="2">Leaf</tissue>
    </source>
</reference>
<feature type="compositionally biased region" description="Basic residues" evidence="1">
    <location>
        <begin position="162"/>
        <end position="178"/>
    </location>
</feature>
<gene>
    <name evidence="2" type="ORF">F0562_011319</name>
</gene>
<evidence type="ECO:0000256" key="1">
    <source>
        <dbReference type="SAM" id="MobiDB-lite"/>
    </source>
</evidence>
<organism evidence="2 3">
    <name type="scientific">Nyssa sinensis</name>
    <dbReference type="NCBI Taxonomy" id="561372"/>
    <lineage>
        <taxon>Eukaryota</taxon>
        <taxon>Viridiplantae</taxon>
        <taxon>Streptophyta</taxon>
        <taxon>Embryophyta</taxon>
        <taxon>Tracheophyta</taxon>
        <taxon>Spermatophyta</taxon>
        <taxon>Magnoliopsida</taxon>
        <taxon>eudicotyledons</taxon>
        <taxon>Gunneridae</taxon>
        <taxon>Pentapetalae</taxon>
        <taxon>asterids</taxon>
        <taxon>Cornales</taxon>
        <taxon>Nyssaceae</taxon>
        <taxon>Nyssa</taxon>
    </lineage>
</organism>
<proteinExistence type="predicted"/>
<dbReference type="OrthoDB" id="1923394at2759"/>